<feature type="chain" id="PRO_5031495758" evidence="1">
    <location>
        <begin position="27"/>
        <end position="207"/>
    </location>
</feature>
<evidence type="ECO:0000256" key="1">
    <source>
        <dbReference type="SAM" id="SignalP"/>
    </source>
</evidence>
<dbReference type="EMBL" id="HBEJ01007767">
    <property type="protein sequence ID" value="CAD8367756.1"/>
    <property type="molecule type" value="Transcribed_RNA"/>
</dbReference>
<sequence>MRRFISTTVLHLAAIVVVLISQGAVAFVPPATSASSDQQQGEHVVDLRMAPADQDGASEPPANLVGKDAFVAAIDVLKRDSGVAIDPEEASVPKMYAIGRLEATLPLELVSGISLADCEHLTLVNGLHPSVVEATGIQPLDTIVSISAGEGEGSFSGDTSGKDIDSTAKIYTEAIEFAVEKGLKAIGLEMNRLVTLQATSEGPINGS</sequence>
<protein>
    <submittedName>
        <fullName evidence="2">Uncharacterized protein</fullName>
    </submittedName>
</protein>
<dbReference type="AlphaFoldDB" id="A0A7S0FML3"/>
<reference evidence="2" key="1">
    <citation type="submission" date="2021-01" db="EMBL/GenBank/DDBJ databases">
        <authorList>
            <person name="Corre E."/>
            <person name="Pelletier E."/>
            <person name="Niang G."/>
            <person name="Scheremetjew M."/>
            <person name="Finn R."/>
            <person name="Kale V."/>
            <person name="Holt S."/>
            <person name="Cochrane G."/>
            <person name="Meng A."/>
            <person name="Brown T."/>
            <person name="Cohen L."/>
        </authorList>
    </citation>
    <scope>NUCLEOTIDE SEQUENCE</scope>
    <source>
        <strain evidence="2">CCMP3303</strain>
    </source>
</reference>
<organism evidence="2">
    <name type="scientific">Minutocellus polymorphus</name>
    <dbReference type="NCBI Taxonomy" id="265543"/>
    <lineage>
        <taxon>Eukaryota</taxon>
        <taxon>Sar</taxon>
        <taxon>Stramenopiles</taxon>
        <taxon>Ochrophyta</taxon>
        <taxon>Bacillariophyta</taxon>
        <taxon>Mediophyceae</taxon>
        <taxon>Cymatosirophycidae</taxon>
        <taxon>Cymatosirales</taxon>
        <taxon>Cymatosiraceae</taxon>
        <taxon>Minutocellus</taxon>
    </lineage>
</organism>
<accession>A0A7S0FML3</accession>
<evidence type="ECO:0000313" key="2">
    <source>
        <dbReference type="EMBL" id="CAD8367756.1"/>
    </source>
</evidence>
<name>A0A7S0FML3_9STRA</name>
<proteinExistence type="predicted"/>
<gene>
    <name evidence="2" type="ORF">MPOL1434_LOCUS4592</name>
</gene>
<feature type="signal peptide" evidence="1">
    <location>
        <begin position="1"/>
        <end position="26"/>
    </location>
</feature>
<keyword evidence="1" id="KW-0732">Signal</keyword>